<protein>
    <submittedName>
        <fullName evidence="2">Uncharacterized protein</fullName>
    </submittedName>
</protein>
<reference evidence="2 3" key="1">
    <citation type="submission" date="2019-06" db="EMBL/GenBank/DDBJ databases">
        <title>Discovery of a novel chromosome fission-fusion reversal in muntjac.</title>
        <authorList>
            <person name="Mudd A.B."/>
            <person name="Bredeson J.V."/>
            <person name="Baum R."/>
            <person name="Hockemeyer D."/>
            <person name="Rokhsar D.S."/>
        </authorList>
    </citation>
    <scope>NUCLEOTIDE SEQUENCE [LARGE SCALE GENOMIC DNA]</scope>
    <source>
        <strain evidence="2">UTSW_UCB_Mm</strain>
        <tissue evidence="2">Fibroblast cell line</tissue>
    </source>
</reference>
<evidence type="ECO:0000313" key="2">
    <source>
        <dbReference type="EMBL" id="KAB0364531.1"/>
    </source>
</evidence>
<evidence type="ECO:0000256" key="1">
    <source>
        <dbReference type="SAM" id="MobiDB-lite"/>
    </source>
</evidence>
<dbReference type="Proteomes" id="UP000326458">
    <property type="component" value="Unassembled WGS sequence"/>
</dbReference>
<organism evidence="2 3">
    <name type="scientific">Muntiacus muntjak</name>
    <name type="common">Barking deer</name>
    <name type="synonym">Indian muntjac</name>
    <dbReference type="NCBI Taxonomy" id="9888"/>
    <lineage>
        <taxon>Eukaryota</taxon>
        <taxon>Metazoa</taxon>
        <taxon>Chordata</taxon>
        <taxon>Craniata</taxon>
        <taxon>Vertebrata</taxon>
        <taxon>Euteleostomi</taxon>
        <taxon>Mammalia</taxon>
        <taxon>Eutheria</taxon>
        <taxon>Laurasiatheria</taxon>
        <taxon>Artiodactyla</taxon>
        <taxon>Ruminantia</taxon>
        <taxon>Pecora</taxon>
        <taxon>Cervidae</taxon>
        <taxon>Muntiacinae</taxon>
        <taxon>Muntiacus</taxon>
    </lineage>
</organism>
<evidence type="ECO:0000313" key="3">
    <source>
        <dbReference type="Proteomes" id="UP000326458"/>
    </source>
</evidence>
<dbReference type="AlphaFoldDB" id="A0A5N3WSB9"/>
<sequence>MSVLTPLLLRGLTGPARRFPVPRAQIHSKPPREQLGTMKTQVALGSSYHPKAHWEPGKTEPSKCAEGRRAGIAFKSPGFRRCRTRLRAPQVTTPEGILLLGALPRRGLEEGLSSGGRPTSNPEAVGSAALFKDGGGGTSAAEAGAAWQRLRRAC</sequence>
<comment type="caution">
    <text evidence="2">The sequence shown here is derived from an EMBL/GenBank/DDBJ whole genome shotgun (WGS) entry which is preliminary data.</text>
</comment>
<dbReference type="UniPathway" id="UPA00705"/>
<dbReference type="GO" id="GO:0006119">
    <property type="term" value="P:oxidative phosphorylation"/>
    <property type="evidence" value="ECO:0007669"/>
    <property type="project" value="UniProtKB-UniPathway"/>
</dbReference>
<gene>
    <name evidence="2" type="ORF">FD754_008687</name>
</gene>
<proteinExistence type="predicted"/>
<feature type="region of interest" description="Disordered" evidence="1">
    <location>
        <begin position="109"/>
        <end position="139"/>
    </location>
</feature>
<accession>A0A5N3WSB9</accession>
<keyword evidence="3" id="KW-1185">Reference proteome</keyword>
<name>A0A5N3WSB9_MUNMU</name>
<dbReference type="EMBL" id="VCEA01000001">
    <property type="protein sequence ID" value="KAB0364531.1"/>
    <property type="molecule type" value="Genomic_DNA"/>
</dbReference>